<reference evidence="2" key="2">
    <citation type="submission" date="2013-12" db="EMBL/GenBank/DDBJ databases">
        <authorList>
            <person name="Yu Y."/>
            <person name="Lee S."/>
            <person name="de Baynast K."/>
            <person name="Wissotski M."/>
            <person name="Liu L."/>
            <person name="Talag J."/>
            <person name="Goicoechea J."/>
            <person name="Angelova A."/>
            <person name="Jetty R."/>
            <person name="Kudrna D."/>
            <person name="Golser W."/>
            <person name="Rivera L."/>
            <person name="Zhang J."/>
            <person name="Wing R."/>
        </authorList>
    </citation>
    <scope>NUCLEOTIDE SEQUENCE</scope>
</reference>
<organism evidence="1 2">
    <name type="scientific">Leersia perrieri</name>
    <dbReference type="NCBI Taxonomy" id="77586"/>
    <lineage>
        <taxon>Eukaryota</taxon>
        <taxon>Viridiplantae</taxon>
        <taxon>Streptophyta</taxon>
        <taxon>Embryophyta</taxon>
        <taxon>Tracheophyta</taxon>
        <taxon>Spermatophyta</taxon>
        <taxon>Magnoliopsida</taxon>
        <taxon>Liliopsida</taxon>
        <taxon>Poales</taxon>
        <taxon>Poaceae</taxon>
        <taxon>BOP clade</taxon>
        <taxon>Oryzoideae</taxon>
        <taxon>Oryzeae</taxon>
        <taxon>Oryzinae</taxon>
        <taxon>Leersia</taxon>
    </lineage>
</organism>
<name>A0A0D9WI21_9ORYZ</name>
<protein>
    <submittedName>
        <fullName evidence="1">Uncharacterized protein</fullName>
    </submittedName>
</protein>
<reference evidence="1" key="3">
    <citation type="submission" date="2015-04" db="UniProtKB">
        <authorList>
            <consortium name="EnsemblPlants"/>
        </authorList>
    </citation>
    <scope>IDENTIFICATION</scope>
</reference>
<dbReference type="AlphaFoldDB" id="A0A0D9WI21"/>
<dbReference type="Proteomes" id="UP000032180">
    <property type="component" value="Chromosome 5"/>
</dbReference>
<evidence type="ECO:0000313" key="2">
    <source>
        <dbReference type="Proteomes" id="UP000032180"/>
    </source>
</evidence>
<keyword evidence="2" id="KW-1185">Reference proteome</keyword>
<accession>A0A0D9WI21</accession>
<evidence type="ECO:0000313" key="1">
    <source>
        <dbReference type="EnsemblPlants" id="LPERR05G17030.1"/>
    </source>
</evidence>
<sequence>MVKSPPLSVFQIEGTRQQASTARRVVAAGLGRPQSTGLVSRAVEERLLPRLIHGSAPPSPVPSCYSFGRLNFSTTSAGKPPKSVHETPGRHKIFEGLDDRINKIDETKAELFCMLADLDVDYPSRSKYSRDSRKLLYMIAKHIRDGNSYIDDPLWPIYERRSQVKDMLKYGLYGSILVGSIGYLKFFS</sequence>
<dbReference type="Gramene" id="LPERR05G17030.1">
    <property type="protein sequence ID" value="LPERR05G17030.1"/>
    <property type="gene ID" value="LPERR05G17030"/>
</dbReference>
<dbReference type="EnsemblPlants" id="LPERR05G17030.1">
    <property type="protein sequence ID" value="LPERR05G17030.1"/>
    <property type="gene ID" value="LPERR05G17030"/>
</dbReference>
<proteinExistence type="predicted"/>
<reference evidence="1 2" key="1">
    <citation type="submission" date="2012-08" db="EMBL/GenBank/DDBJ databases">
        <title>Oryza genome evolution.</title>
        <authorList>
            <person name="Wing R.A."/>
        </authorList>
    </citation>
    <scope>NUCLEOTIDE SEQUENCE</scope>
</reference>